<evidence type="ECO:0000313" key="4">
    <source>
        <dbReference type="Proteomes" id="UP000749293"/>
    </source>
</evidence>
<keyword evidence="1" id="KW-0548">Nucleotidyltransferase</keyword>
<comment type="similarity">
    <text evidence="1">Belongs to the RdRP family.</text>
</comment>
<dbReference type="PANTHER" id="PTHR23079:SF14">
    <property type="entry name" value="RNA-DEPENDENT RNA POLYMERASE"/>
    <property type="match status" value="1"/>
</dbReference>
<dbReference type="InterPro" id="IPR007855">
    <property type="entry name" value="RDRP"/>
</dbReference>
<sequence>MQRGPSTASSFITQALSLPLLAKELNEQLRSIWPPSPACLDHAPLAITWEMTRIAIHCGVDLREFDLEYDPGPAGSWWHDRDQFMSMIEKHPLFCGKELPAASDMDAWNAAMHSFKTGDKSVILVAELERHSVGKAQSFKLKPRPLGLERGHRLDRRFGADRFFELILPPRQLNVKKAVKEAELEALSQWLSGQHHDFLSRTWLPIFVRDDKKRVKDLGTVATSKGVPVQRVTFFSVNGYQFRPRGFPTLEEAEDPKRRSELSYADFLQWAVALGDSAGQAIPKLFSRISLSLSRNIPTVVLEKHQMTHCSSDLLPYPDGGEKVMNDGVGTMSRGLAEKIWYCIRPDSHPADTPSAFQGRIGSAKGLWIIDPLDSSDDIWIKTYPSQRKFACPFDDVHHRTFEVIGWPKKLSTAYLNQQVILILEARSKDPEKMRRVVGKHLMTTITEELDQQMRALDDPLNYILLMDRYGVVRTVDRQTHDCVQYIGGMPNSKSEAVITLLASGFQPRMKYVREAIWEMHESQMTLLQNKQKIHVPCSTYAYMAADFAHVLQPGEIHLSFSEKFAAGDFSDTLLEGMDVLVARLPAHFPSDIQKVRVVSKPELRKLKDIVIFPTLGPYPLADLLSGGDYDGDKAWVCWDQDIVSNFENEPQHPPEYDFVAEGYLEKEKLCYHDKSVASKEAIVMGSLLSNLVDQAKAGTTFTDAAWERFRKDRLQKHGDYDKPEYKNATMDDTKNNKRPQDMHILDYLKFEVAQGPIMEANKAFSKALGREDDTVLDWDLTSVSNEVEMRMDRGLWKELSQSLRTELQALFDEWDCTKARMRKDQVAGLPYQRFIKATWTKWLEIAPAPHLRQHEAISGMNERWSRNPTLDKLQEAKDGKDDDWSAQFSQWNLFKASFTFFAFYRRNYTFAWETAGRQLCHIKCRIASEVGDRANTSSVLVSPRVWAAMKPNSKHILAQMAKMNDARQDVFYDDEDDGDDVDCLDYYEQEYADSIIGDD</sequence>
<evidence type="ECO:0000259" key="2">
    <source>
        <dbReference type="Pfam" id="PF05183"/>
    </source>
</evidence>
<dbReference type="Pfam" id="PF05183">
    <property type="entry name" value="RdRP"/>
    <property type="match status" value="1"/>
</dbReference>
<evidence type="ECO:0000256" key="1">
    <source>
        <dbReference type="RuleBase" id="RU363098"/>
    </source>
</evidence>
<proteinExistence type="inferred from homology"/>
<keyword evidence="4" id="KW-1185">Reference proteome</keyword>
<dbReference type="AlphaFoldDB" id="A0A9P4YPP4"/>
<protein>
    <recommendedName>
        <fullName evidence="1">RNA-dependent RNA polymerase</fullName>
        <ecNumber evidence="1">2.7.7.48</ecNumber>
    </recommendedName>
</protein>
<dbReference type="OrthoDB" id="10055769at2759"/>
<comment type="catalytic activity">
    <reaction evidence="1">
        <text>RNA(n) + a ribonucleoside 5'-triphosphate = RNA(n+1) + diphosphate</text>
        <dbReference type="Rhea" id="RHEA:21248"/>
        <dbReference type="Rhea" id="RHEA-COMP:14527"/>
        <dbReference type="Rhea" id="RHEA-COMP:17342"/>
        <dbReference type="ChEBI" id="CHEBI:33019"/>
        <dbReference type="ChEBI" id="CHEBI:61557"/>
        <dbReference type="ChEBI" id="CHEBI:140395"/>
        <dbReference type="EC" id="2.7.7.48"/>
    </reaction>
</comment>
<accession>A0A9P4YPP4</accession>
<keyword evidence="1" id="KW-0694">RNA-binding</keyword>
<keyword evidence="1" id="KW-0808">Transferase</keyword>
<dbReference type="PANTHER" id="PTHR23079">
    <property type="entry name" value="RNA-DEPENDENT RNA POLYMERASE"/>
    <property type="match status" value="1"/>
</dbReference>
<dbReference type="GO" id="GO:0003723">
    <property type="term" value="F:RNA binding"/>
    <property type="evidence" value="ECO:0007669"/>
    <property type="project" value="UniProtKB-KW"/>
</dbReference>
<dbReference type="GO" id="GO:0030422">
    <property type="term" value="P:siRNA processing"/>
    <property type="evidence" value="ECO:0007669"/>
    <property type="project" value="TreeGrafter"/>
</dbReference>
<keyword evidence="1 3" id="KW-0696">RNA-directed RNA polymerase</keyword>
<dbReference type="EMBL" id="JAANYQ010000027">
    <property type="protein sequence ID" value="KAF4119336.1"/>
    <property type="molecule type" value="Genomic_DNA"/>
</dbReference>
<evidence type="ECO:0000313" key="3">
    <source>
        <dbReference type="EMBL" id="KAF4119336.1"/>
    </source>
</evidence>
<name>A0A9P4YPP4_9HYPO</name>
<gene>
    <name evidence="3" type="ORF">GMORB2_4855</name>
</gene>
<organism evidence="3 4">
    <name type="scientific">Geosmithia morbida</name>
    <dbReference type="NCBI Taxonomy" id="1094350"/>
    <lineage>
        <taxon>Eukaryota</taxon>
        <taxon>Fungi</taxon>
        <taxon>Dikarya</taxon>
        <taxon>Ascomycota</taxon>
        <taxon>Pezizomycotina</taxon>
        <taxon>Sordariomycetes</taxon>
        <taxon>Hypocreomycetidae</taxon>
        <taxon>Hypocreales</taxon>
        <taxon>Bionectriaceae</taxon>
        <taxon>Geosmithia</taxon>
    </lineage>
</organism>
<dbReference type="InterPro" id="IPR057596">
    <property type="entry name" value="RDRP_core"/>
</dbReference>
<dbReference type="GO" id="GO:0031380">
    <property type="term" value="C:nuclear RNA-directed RNA polymerase complex"/>
    <property type="evidence" value="ECO:0007669"/>
    <property type="project" value="TreeGrafter"/>
</dbReference>
<dbReference type="RefSeq" id="XP_035317988.1">
    <property type="nucleotide sequence ID" value="XM_035466829.1"/>
</dbReference>
<dbReference type="GeneID" id="55971083"/>
<comment type="caution">
    <text evidence="3">The sequence shown here is derived from an EMBL/GenBank/DDBJ whole genome shotgun (WGS) entry which is preliminary data.</text>
</comment>
<dbReference type="EC" id="2.7.7.48" evidence="1"/>
<dbReference type="GO" id="GO:0003968">
    <property type="term" value="F:RNA-directed RNA polymerase activity"/>
    <property type="evidence" value="ECO:0007669"/>
    <property type="project" value="UniProtKB-KW"/>
</dbReference>
<reference evidence="3" key="1">
    <citation type="submission" date="2020-03" db="EMBL/GenBank/DDBJ databases">
        <title>Site-based positive gene gene selection in Geosmithia morbida across the United States reveals a broad range of putative effectors and factors for local host and environmental adapation.</title>
        <authorList>
            <person name="Onufrak A."/>
            <person name="Murdoch R.W."/>
            <person name="Gazis R."/>
            <person name="Huff M."/>
            <person name="Staton M."/>
            <person name="Klingeman W."/>
            <person name="Hadziabdic D."/>
        </authorList>
    </citation>
    <scope>NUCLEOTIDE SEQUENCE</scope>
    <source>
        <strain evidence="3">1262</strain>
    </source>
</reference>
<feature type="domain" description="RDRP core" evidence="2">
    <location>
        <begin position="144"/>
        <end position="753"/>
    </location>
</feature>
<dbReference type="Gene3D" id="1.10.8.790">
    <property type="entry name" value="RNA-dependent RNA polymerase, slab domain, helical subdomain-like"/>
    <property type="match status" value="1"/>
</dbReference>
<dbReference type="Proteomes" id="UP000749293">
    <property type="component" value="Unassembled WGS sequence"/>
</dbReference>